<gene>
    <name evidence="2" type="ORF">DWW89_06445</name>
</gene>
<reference evidence="2 3" key="1">
    <citation type="submission" date="2018-08" db="EMBL/GenBank/DDBJ databases">
        <title>A genome reference for cultivated species of the human gut microbiota.</title>
        <authorList>
            <person name="Zou Y."/>
            <person name="Xue W."/>
            <person name="Luo G."/>
        </authorList>
    </citation>
    <scope>NUCLEOTIDE SEQUENCE [LARGE SCALE GENOMIC DNA]</scope>
    <source>
        <strain evidence="2 3">AF17-27</strain>
    </source>
</reference>
<proteinExistence type="predicted"/>
<accession>A0A412RQQ4</accession>
<dbReference type="RefSeq" id="WP_117993463.1">
    <property type="nucleotide sequence ID" value="NZ_QRXR01000008.1"/>
</dbReference>
<dbReference type="AlphaFoldDB" id="A0A412RQQ4"/>
<evidence type="ECO:0000256" key="1">
    <source>
        <dbReference type="SAM" id="MobiDB-lite"/>
    </source>
</evidence>
<organism evidence="2 3">
    <name type="scientific">Agathobacter rectalis</name>
    <dbReference type="NCBI Taxonomy" id="39491"/>
    <lineage>
        <taxon>Bacteria</taxon>
        <taxon>Bacillati</taxon>
        <taxon>Bacillota</taxon>
        <taxon>Clostridia</taxon>
        <taxon>Lachnospirales</taxon>
        <taxon>Lachnospiraceae</taxon>
        <taxon>Agathobacter</taxon>
    </lineage>
</organism>
<dbReference type="EMBL" id="QRXR01000008">
    <property type="protein sequence ID" value="RGU26079.1"/>
    <property type="molecule type" value="Genomic_DNA"/>
</dbReference>
<dbReference type="Proteomes" id="UP000283765">
    <property type="component" value="Unassembled WGS sequence"/>
</dbReference>
<evidence type="ECO:0000313" key="3">
    <source>
        <dbReference type="Proteomes" id="UP000283765"/>
    </source>
</evidence>
<feature type="compositionally biased region" description="Basic and acidic residues" evidence="1">
    <location>
        <begin position="86"/>
        <end position="96"/>
    </location>
</feature>
<feature type="region of interest" description="Disordered" evidence="1">
    <location>
        <begin position="66"/>
        <end position="103"/>
    </location>
</feature>
<protein>
    <submittedName>
        <fullName evidence="2">Uncharacterized protein</fullName>
    </submittedName>
</protein>
<name>A0A412RQQ4_9FIRM</name>
<evidence type="ECO:0000313" key="2">
    <source>
        <dbReference type="EMBL" id="RGU26079.1"/>
    </source>
</evidence>
<comment type="caution">
    <text evidence="2">The sequence shown here is derived from an EMBL/GenBank/DDBJ whole genome shotgun (WGS) entry which is preliminary data.</text>
</comment>
<sequence length="127" mass="14594">MRNGKPVTFVCVVANRLIEKVWFVRHVKTVRQHMDESFIKNYRQLASALDVVRICCMVMKKAVSSVGQNQPKPRQRNVPLMSKNTTNDKKYGEKHDTKKTRQTAYVHAVVKGKQTQDIVLAHFAGKQ</sequence>